<name>A0ABD0WI37_UMBPY</name>
<evidence type="ECO:0000313" key="1">
    <source>
        <dbReference type="EMBL" id="KAL0970771.1"/>
    </source>
</evidence>
<reference evidence="1 2" key="1">
    <citation type="submission" date="2024-06" db="EMBL/GenBank/DDBJ databases">
        <authorList>
            <person name="Pan Q."/>
            <person name="Wen M."/>
            <person name="Jouanno E."/>
            <person name="Zahm M."/>
            <person name="Klopp C."/>
            <person name="Cabau C."/>
            <person name="Louis A."/>
            <person name="Berthelot C."/>
            <person name="Parey E."/>
            <person name="Roest Crollius H."/>
            <person name="Montfort J."/>
            <person name="Robinson-Rechavi M."/>
            <person name="Bouchez O."/>
            <person name="Lampietro C."/>
            <person name="Lopez Roques C."/>
            <person name="Donnadieu C."/>
            <person name="Postlethwait J."/>
            <person name="Bobe J."/>
            <person name="Verreycken H."/>
            <person name="Guiguen Y."/>
        </authorList>
    </citation>
    <scope>NUCLEOTIDE SEQUENCE [LARGE SCALE GENOMIC DNA]</scope>
    <source>
        <strain evidence="1">Up_M1</strain>
        <tissue evidence="1">Testis</tissue>
    </source>
</reference>
<proteinExistence type="predicted"/>
<dbReference type="Proteomes" id="UP001557470">
    <property type="component" value="Unassembled WGS sequence"/>
</dbReference>
<protein>
    <submittedName>
        <fullName evidence="1">Uncharacterized protein</fullName>
    </submittedName>
</protein>
<keyword evidence="2" id="KW-1185">Reference proteome</keyword>
<dbReference type="AlphaFoldDB" id="A0ABD0WI37"/>
<dbReference type="EMBL" id="JAGEUA010000007">
    <property type="protein sequence ID" value="KAL0970771.1"/>
    <property type="molecule type" value="Genomic_DNA"/>
</dbReference>
<gene>
    <name evidence="1" type="ORF">UPYG_G00247180</name>
</gene>
<comment type="caution">
    <text evidence="1">The sequence shown here is derived from an EMBL/GenBank/DDBJ whole genome shotgun (WGS) entry which is preliminary data.</text>
</comment>
<evidence type="ECO:0000313" key="2">
    <source>
        <dbReference type="Proteomes" id="UP001557470"/>
    </source>
</evidence>
<accession>A0ABD0WI37</accession>
<sequence length="82" mass="9305">MTLKTRRTPVYELLRGLWWRNNASQGVTRGVTLSGLNAARSLNEEVPRGGRHNRAYITMRLRFLSLHSSPRSQRAAQCLLGV</sequence>
<organism evidence="1 2">
    <name type="scientific">Umbra pygmaea</name>
    <name type="common">Eastern mudminnow</name>
    <dbReference type="NCBI Taxonomy" id="75934"/>
    <lineage>
        <taxon>Eukaryota</taxon>
        <taxon>Metazoa</taxon>
        <taxon>Chordata</taxon>
        <taxon>Craniata</taxon>
        <taxon>Vertebrata</taxon>
        <taxon>Euteleostomi</taxon>
        <taxon>Actinopterygii</taxon>
        <taxon>Neopterygii</taxon>
        <taxon>Teleostei</taxon>
        <taxon>Protacanthopterygii</taxon>
        <taxon>Esociformes</taxon>
        <taxon>Umbridae</taxon>
        <taxon>Umbra</taxon>
    </lineage>
</organism>